<accession>A0A7G3UKR7</accession>
<dbReference type="GO" id="GO:0010411">
    <property type="term" value="P:xyloglucan metabolic process"/>
    <property type="evidence" value="ECO:0007669"/>
    <property type="project" value="TreeGrafter"/>
</dbReference>
<sequence>MAGCRLARIQDEGVGRCEDMTGVLLAVGTRKGLFTGRRREGRWELSGPFLPARAVYAVAIDTRGSVPRLLAGADSAHWGPSVFHSDDLGGTWTEPDRPAVAFPRDTGASLERVWQLHPAAGEPDVVYAGAEPAALFRSEDRGETFTLVRPLWEHPTRSRWQPGGGGEAVHTVVTDRRDPAAVTVAVSAAGVFRSRDAGASWAPSNDGVSAVFLPDPHPEFGQCVHKIAQDAGDLDRLYLQNHWGVYRSDDAGARWTDIGAGLPSDFGFAVAAHPHRPDTAYVFPIAADGDRVPAGHRCRVFRTPDAGANWEPLTAGLPSGDHFGTVLRDALCTDDADPAGVYFGNRNGELYASADDGDSWQQVAAHLPDVLCVRAATVD</sequence>
<evidence type="ECO:0000313" key="1">
    <source>
        <dbReference type="EMBL" id="QKM70987.1"/>
    </source>
</evidence>
<organism evidence="1 2">
    <name type="scientific">Streptomyces tsukubensis (strain DSM 42081 / NBRC 108919 / NRRL 18488 / 9993)</name>
    <dbReference type="NCBI Taxonomy" id="1114943"/>
    <lineage>
        <taxon>Bacteria</taxon>
        <taxon>Bacillati</taxon>
        <taxon>Actinomycetota</taxon>
        <taxon>Actinomycetes</taxon>
        <taxon>Kitasatosporales</taxon>
        <taxon>Streptomycetaceae</taxon>
        <taxon>Streptomyces</taxon>
    </lineage>
</organism>
<proteinExistence type="predicted"/>
<keyword evidence="1" id="KW-0378">Hydrolase</keyword>
<dbReference type="PANTHER" id="PTHR43739">
    <property type="entry name" value="XYLOGLUCANASE (EUROFUNG)"/>
    <property type="match status" value="1"/>
</dbReference>
<dbReference type="GO" id="GO:0016787">
    <property type="term" value="F:hydrolase activity"/>
    <property type="evidence" value="ECO:0007669"/>
    <property type="project" value="UniProtKB-KW"/>
</dbReference>
<protein>
    <submittedName>
        <fullName evidence="1">Glycosyl hydrolase</fullName>
    </submittedName>
</protein>
<dbReference type="InterPro" id="IPR052025">
    <property type="entry name" value="Xyloglucanase_GH74"/>
</dbReference>
<dbReference type="PANTHER" id="PTHR43739:SF5">
    <property type="entry name" value="EXO-ALPHA-SIALIDASE"/>
    <property type="match status" value="1"/>
</dbReference>
<gene>
    <name evidence="1" type="ORF">STSU_031495</name>
</gene>
<dbReference type="InterPro" id="IPR015943">
    <property type="entry name" value="WD40/YVTN_repeat-like_dom_sf"/>
</dbReference>
<dbReference type="EMBL" id="CP029159">
    <property type="protein sequence ID" value="QKM70987.1"/>
    <property type="molecule type" value="Genomic_DNA"/>
</dbReference>
<dbReference type="Gene3D" id="2.130.10.10">
    <property type="entry name" value="YVTN repeat-like/Quinoprotein amine dehydrogenase"/>
    <property type="match status" value="1"/>
</dbReference>
<dbReference type="Proteomes" id="UP000005940">
    <property type="component" value="Chromosome"/>
</dbReference>
<keyword evidence="2" id="KW-1185">Reference proteome</keyword>
<dbReference type="SUPFAM" id="SSF110296">
    <property type="entry name" value="Oligoxyloglucan reducing end-specific cellobiohydrolase"/>
    <property type="match status" value="1"/>
</dbReference>
<evidence type="ECO:0000313" key="2">
    <source>
        <dbReference type="Proteomes" id="UP000005940"/>
    </source>
</evidence>
<name>A0A7G3UKR7_STRT9</name>
<dbReference type="CDD" id="cd15482">
    <property type="entry name" value="Sialidase_non-viral"/>
    <property type="match status" value="1"/>
</dbReference>
<reference evidence="1 2" key="1">
    <citation type="journal article" date="2012" name="J. Bacteriol.">
        <title>Draft genome of Streptomyces tsukubaensis NRRL 18488, the producer of the clinically important immunosuppressant tacrolimus (FK506).</title>
        <authorList>
            <person name="Barreiro C."/>
            <person name="Prieto C."/>
            <person name="Sola-Landa A."/>
            <person name="Solera E."/>
            <person name="Martinez-Castro M."/>
            <person name="Perez-Redondo R."/>
            <person name="Garcia-Estrada C."/>
            <person name="Aparicio J.F."/>
            <person name="Fernandez-Martinez L.T."/>
            <person name="Santos-Aberturas J."/>
            <person name="Salehi-Najafabadi Z."/>
            <person name="Rodriguez-Garcia A."/>
            <person name="Tauch A."/>
            <person name="Martin J.F."/>
        </authorList>
    </citation>
    <scope>NUCLEOTIDE SEQUENCE [LARGE SCALE GENOMIC DNA]</scope>
    <source>
        <strain evidence="2">DSM 42081 / NBRC 108919 / NRRL 18488 / 9993</strain>
    </source>
</reference>
<dbReference type="AlphaFoldDB" id="A0A7G3UKR7"/>